<dbReference type="AlphaFoldDB" id="D3Q3E9"/>
<dbReference type="HOGENOM" id="CLU_210458_0_0_11"/>
<keyword evidence="2" id="KW-1185">Reference proteome</keyword>
<dbReference type="EMBL" id="CP001778">
    <property type="protein sequence ID" value="ADD41990.1"/>
    <property type="molecule type" value="Genomic_DNA"/>
</dbReference>
<name>D3Q3E9_STANL</name>
<dbReference type="RefSeq" id="WP_013017561.1">
    <property type="nucleotide sequence ID" value="NC_013947.1"/>
</dbReference>
<sequence length="45" mass="5427">MSFDYDVANQRVNSMIEDAKAYRLAREARESTPHRRGRRIRLFRS</sequence>
<gene>
    <name evidence="1" type="ordered locus">Snas_2301</name>
</gene>
<dbReference type="KEGG" id="sna:Snas_2301"/>
<protein>
    <submittedName>
        <fullName evidence="1">Uncharacterized protein</fullName>
    </submittedName>
</protein>
<dbReference type="Proteomes" id="UP000000844">
    <property type="component" value="Chromosome"/>
</dbReference>
<organism evidence="1 2">
    <name type="scientific">Stackebrandtia nassauensis (strain DSM 44728 / CIP 108903 / NRRL B-16338 / NBRC 102104 / LLR-40K-21)</name>
    <dbReference type="NCBI Taxonomy" id="446470"/>
    <lineage>
        <taxon>Bacteria</taxon>
        <taxon>Bacillati</taxon>
        <taxon>Actinomycetota</taxon>
        <taxon>Actinomycetes</taxon>
        <taxon>Glycomycetales</taxon>
        <taxon>Glycomycetaceae</taxon>
        <taxon>Stackebrandtia</taxon>
    </lineage>
</organism>
<proteinExistence type="predicted"/>
<evidence type="ECO:0000313" key="2">
    <source>
        <dbReference type="Proteomes" id="UP000000844"/>
    </source>
</evidence>
<accession>D3Q3E9</accession>
<evidence type="ECO:0000313" key="1">
    <source>
        <dbReference type="EMBL" id="ADD41990.1"/>
    </source>
</evidence>
<reference evidence="1 2" key="1">
    <citation type="journal article" date="2009" name="Stand. Genomic Sci.">
        <title>Complete genome sequence of Stackebrandtia nassauensis type strain (LLR-40K-21).</title>
        <authorList>
            <person name="Munk C."/>
            <person name="Lapidus A."/>
            <person name="Copeland A."/>
            <person name="Jando M."/>
            <person name="Mayilraj S."/>
            <person name="Glavina Del Rio T."/>
            <person name="Nolan M."/>
            <person name="Chen F."/>
            <person name="Lucas S."/>
            <person name="Tice H."/>
            <person name="Cheng J.F."/>
            <person name="Han C."/>
            <person name="Detter J.C."/>
            <person name="Bruce D."/>
            <person name="Goodwin L."/>
            <person name="Chain P."/>
            <person name="Pitluck S."/>
            <person name="Goker M."/>
            <person name="Ovchinikova G."/>
            <person name="Pati A."/>
            <person name="Ivanova N."/>
            <person name="Mavromatis K."/>
            <person name="Chen A."/>
            <person name="Palaniappan K."/>
            <person name="Land M."/>
            <person name="Hauser L."/>
            <person name="Chang Y.J."/>
            <person name="Jeffries C.D."/>
            <person name="Bristow J."/>
            <person name="Eisen J.A."/>
            <person name="Markowitz V."/>
            <person name="Hugenholtz P."/>
            <person name="Kyrpides N.C."/>
            <person name="Klenk H.P."/>
        </authorList>
    </citation>
    <scope>NUCLEOTIDE SEQUENCE [LARGE SCALE GENOMIC DNA]</scope>
    <source>
        <strain evidence="2">DSM 44728 / CIP 108903 / NRRL B-16338 / NBRC 102104 / LLR-40K-21</strain>
    </source>
</reference>